<dbReference type="InterPro" id="IPR016181">
    <property type="entry name" value="Acyl_CoA_acyltransferase"/>
</dbReference>
<name>A0ABT2ZH16_9RHOB</name>
<dbReference type="PROSITE" id="PS51186">
    <property type="entry name" value="GNAT"/>
    <property type="match status" value="1"/>
</dbReference>
<protein>
    <submittedName>
        <fullName evidence="2">GNAT family N-acetyltransferase</fullName>
    </submittedName>
</protein>
<sequence length="179" mass="19739">MIQEQIGLLPVIRAERFVLRPLRLSDVGLIAFYTSDKRVAEATRVIPHPLPDGATEAYVTRCLTDGCGEDIWVMDGSEQGLDEVLGIVSLTPMDRSQSEIVYWVAPAFWNTGLASEAVNAIVAANPHQARTLFAEVFQDNPGSARVLTNSGFEYLGDAETFCVARNSMVPTWTYVRKMS</sequence>
<dbReference type="RefSeq" id="WP_263736095.1">
    <property type="nucleotide sequence ID" value="NZ_JAOWKY010000006.1"/>
</dbReference>
<evidence type="ECO:0000313" key="2">
    <source>
        <dbReference type="EMBL" id="MCV2870417.1"/>
    </source>
</evidence>
<keyword evidence="3" id="KW-1185">Reference proteome</keyword>
<dbReference type="PANTHER" id="PTHR43792">
    <property type="entry name" value="GNAT FAMILY, PUTATIVE (AFU_ORTHOLOGUE AFUA_3G00765)-RELATED-RELATED"/>
    <property type="match status" value="1"/>
</dbReference>
<dbReference type="PANTHER" id="PTHR43792:SF1">
    <property type="entry name" value="N-ACETYLTRANSFERASE DOMAIN-CONTAINING PROTEIN"/>
    <property type="match status" value="1"/>
</dbReference>
<evidence type="ECO:0000313" key="3">
    <source>
        <dbReference type="Proteomes" id="UP001652542"/>
    </source>
</evidence>
<dbReference type="InterPro" id="IPR051531">
    <property type="entry name" value="N-acetyltransferase"/>
</dbReference>
<gene>
    <name evidence="2" type="ORF">OEW28_17525</name>
</gene>
<reference evidence="2 3" key="1">
    <citation type="submission" date="2022-10" db="EMBL/GenBank/DDBJ databases">
        <title>Defluviimonas sp. nov., isolated from ocean surface water.</title>
        <authorList>
            <person name="He W."/>
            <person name="Wang L."/>
            <person name="Zhang D.-F."/>
        </authorList>
    </citation>
    <scope>NUCLEOTIDE SEQUENCE [LARGE SCALE GENOMIC DNA]</scope>
    <source>
        <strain evidence="2 3">WL0002</strain>
    </source>
</reference>
<proteinExistence type="predicted"/>
<dbReference type="SUPFAM" id="SSF55729">
    <property type="entry name" value="Acyl-CoA N-acyltransferases (Nat)"/>
    <property type="match status" value="1"/>
</dbReference>
<dbReference type="Proteomes" id="UP001652542">
    <property type="component" value="Unassembled WGS sequence"/>
</dbReference>
<accession>A0ABT2ZH16</accession>
<dbReference type="InterPro" id="IPR000182">
    <property type="entry name" value="GNAT_dom"/>
</dbReference>
<organism evidence="2 3">
    <name type="scientific">Albidovulum marisflavi</name>
    <dbReference type="NCBI Taxonomy" id="2984159"/>
    <lineage>
        <taxon>Bacteria</taxon>
        <taxon>Pseudomonadati</taxon>
        <taxon>Pseudomonadota</taxon>
        <taxon>Alphaproteobacteria</taxon>
        <taxon>Rhodobacterales</taxon>
        <taxon>Paracoccaceae</taxon>
        <taxon>Albidovulum</taxon>
    </lineage>
</organism>
<feature type="domain" description="N-acetyltransferase" evidence="1">
    <location>
        <begin position="30"/>
        <end position="173"/>
    </location>
</feature>
<evidence type="ECO:0000259" key="1">
    <source>
        <dbReference type="PROSITE" id="PS51186"/>
    </source>
</evidence>
<dbReference type="EMBL" id="JAOWKY010000006">
    <property type="protein sequence ID" value="MCV2870417.1"/>
    <property type="molecule type" value="Genomic_DNA"/>
</dbReference>
<dbReference type="Pfam" id="PF13302">
    <property type="entry name" value="Acetyltransf_3"/>
    <property type="match status" value="1"/>
</dbReference>
<dbReference type="Gene3D" id="3.40.630.30">
    <property type="match status" value="1"/>
</dbReference>
<comment type="caution">
    <text evidence="2">The sequence shown here is derived from an EMBL/GenBank/DDBJ whole genome shotgun (WGS) entry which is preliminary data.</text>
</comment>